<evidence type="ECO:0000313" key="2">
    <source>
        <dbReference type="EMBL" id="AMQ57312.1"/>
    </source>
</evidence>
<reference evidence="2 3" key="2">
    <citation type="journal article" date="2016" name="Genome Announc.">
        <title>Complete Genome Sequence of Algoriphagus sp. Strain M8-2, Isolated from a Brackish Lake.</title>
        <authorList>
            <person name="Muraguchi Y."/>
            <person name="Kushimoto K."/>
            <person name="Ohtsubo Y."/>
            <person name="Suzuki T."/>
            <person name="Dohra H."/>
            <person name="Kimbara K."/>
            <person name="Shintani M."/>
        </authorList>
    </citation>
    <scope>NUCLEOTIDE SEQUENCE [LARGE SCALE GENOMIC DNA]</scope>
    <source>
        <strain evidence="2 3">M8-2</strain>
    </source>
</reference>
<dbReference type="EMBL" id="CP012836">
    <property type="protein sequence ID" value="AMQ57312.1"/>
    <property type="molecule type" value="Genomic_DNA"/>
</dbReference>
<gene>
    <name evidence="2" type="ORF">AO498_12770</name>
</gene>
<keyword evidence="1" id="KW-0472">Membrane</keyword>
<dbReference type="RefSeq" id="WP_067548300.1">
    <property type="nucleotide sequence ID" value="NZ_CP012836.1"/>
</dbReference>
<keyword evidence="3" id="KW-1185">Reference proteome</keyword>
<keyword evidence="1" id="KW-0812">Transmembrane</keyword>
<reference evidence="3" key="1">
    <citation type="submission" date="2015-09" db="EMBL/GenBank/DDBJ databases">
        <title>Complete sequence of Algoriphagus sp. M8-2.</title>
        <authorList>
            <person name="Shintani M."/>
        </authorList>
    </citation>
    <scope>NUCLEOTIDE SEQUENCE [LARGE SCALE GENOMIC DNA]</scope>
    <source>
        <strain evidence="3">M8-2</strain>
    </source>
</reference>
<proteinExistence type="predicted"/>
<keyword evidence="1" id="KW-1133">Transmembrane helix</keyword>
<dbReference type="Proteomes" id="UP000073816">
    <property type="component" value="Chromosome"/>
</dbReference>
<accession>A0A142EQA7</accession>
<dbReference type="PATRIC" id="fig|1727163.4.peg.2667"/>
<dbReference type="STRING" id="1727163.AO498_12770"/>
<dbReference type="AlphaFoldDB" id="A0A142EQA7"/>
<feature type="transmembrane region" description="Helical" evidence="1">
    <location>
        <begin position="73"/>
        <end position="92"/>
    </location>
</feature>
<name>A0A142EQA7_9BACT</name>
<sequence>MGEKLCSTCGQWSTWNQNPSDRCVHCGETLGQKELDKVTKRENHIRSTEENWMFFIRESDPAWKVHLKKIGNFFYTIFMAIISFILWFIAAFPG</sequence>
<protein>
    <submittedName>
        <fullName evidence="2">Uncharacterized protein</fullName>
    </submittedName>
</protein>
<dbReference type="KEGG" id="alm:AO498_12770"/>
<dbReference type="OrthoDB" id="772995at2"/>
<evidence type="ECO:0000313" key="3">
    <source>
        <dbReference type="Proteomes" id="UP000073816"/>
    </source>
</evidence>
<evidence type="ECO:0000256" key="1">
    <source>
        <dbReference type="SAM" id="Phobius"/>
    </source>
</evidence>
<organism evidence="2 3">
    <name type="scientific">Algoriphagus sanaruensis</name>
    <dbReference type="NCBI Taxonomy" id="1727163"/>
    <lineage>
        <taxon>Bacteria</taxon>
        <taxon>Pseudomonadati</taxon>
        <taxon>Bacteroidota</taxon>
        <taxon>Cytophagia</taxon>
        <taxon>Cytophagales</taxon>
        <taxon>Cyclobacteriaceae</taxon>
        <taxon>Algoriphagus</taxon>
    </lineage>
</organism>